<comment type="caution">
    <text evidence="1">The sequence shown here is derived from an EMBL/GenBank/DDBJ whole genome shotgun (WGS) entry which is preliminary data.</text>
</comment>
<sequence length="103" mass="11612">MAANLNSQDICWKGCSSDWIAVQGPRDVCVVDAQTELLLDVCWKEMLDPVHKPREVRVTAGPSGNSFSRIIAVAFYLLIFDIHHRPFNNQMPHPCAIKFVFGQ</sequence>
<proteinExistence type="predicted"/>
<protein>
    <submittedName>
        <fullName evidence="1">Uncharacterized protein</fullName>
    </submittedName>
</protein>
<keyword evidence="2" id="KW-1185">Reference proteome</keyword>
<evidence type="ECO:0000313" key="1">
    <source>
        <dbReference type="EMBL" id="GMH14722.1"/>
    </source>
</evidence>
<gene>
    <name evidence="1" type="ORF">Nepgr_016563</name>
</gene>
<dbReference type="Proteomes" id="UP001279734">
    <property type="component" value="Unassembled WGS sequence"/>
</dbReference>
<accession>A0AAD3SPF5</accession>
<reference evidence="1" key="1">
    <citation type="submission" date="2023-05" db="EMBL/GenBank/DDBJ databases">
        <title>Nepenthes gracilis genome sequencing.</title>
        <authorList>
            <person name="Fukushima K."/>
        </authorList>
    </citation>
    <scope>NUCLEOTIDE SEQUENCE</scope>
    <source>
        <strain evidence="1">SING2019-196</strain>
    </source>
</reference>
<dbReference type="AlphaFoldDB" id="A0AAD3SPF5"/>
<evidence type="ECO:0000313" key="2">
    <source>
        <dbReference type="Proteomes" id="UP001279734"/>
    </source>
</evidence>
<dbReference type="EMBL" id="BSYO01000014">
    <property type="protein sequence ID" value="GMH14722.1"/>
    <property type="molecule type" value="Genomic_DNA"/>
</dbReference>
<organism evidence="1 2">
    <name type="scientific">Nepenthes gracilis</name>
    <name type="common">Slender pitcher plant</name>
    <dbReference type="NCBI Taxonomy" id="150966"/>
    <lineage>
        <taxon>Eukaryota</taxon>
        <taxon>Viridiplantae</taxon>
        <taxon>Streptophyta</taxon>
        <taxon>Embryophyta</taxon>
        <taxon>Tracheophyta</taxon>
        <taxon>Spermatophyta</taxon>
        <taxon>Magnoliopsida</taxon>
        <taxon>eudicotyledons</taxon>
        <taxon>Gunneridae</taxon>
        <taxon>Pentapetalae</taxon>
        <taxon>Caryophyllales</taxon>
        <taxon>Nepenthaceae</taxon>
        <taxon>Nepenthes</taxon>
    </lineage>
</organism>
<name>A0AAD3SPF5_NEPGR</name>